<keyword evidence="4" id="KW-0720">Serine protease</keyword>
<name>A0A239VH98_9MICO</name>
<evidence type="ECO:0000256" key="4">
    <source>
        <dbReference type="ARBA" id="ARBA00022825"/>
    </source>
</evidence>
<comment type="similarity">
    <text evidence="1">Belongs to the peptidase S9A family.</text>
</comment>
<dbReference type="AlphaFoldDB" id="A0A239VH98"/>
<evidence type="ECO:0000256" key="1">
    <source>
        <dbReference type="ARBA" id="ARBA00005228"/>
    </source>
</evidence>
<dbReference type="PANTHER" id="PTHR11757:SF19">
    <property type="entry name" value="PROLYL ENDOPEPTIDASE-LIKE"/>
    <property type="match status" value="1"/>
</dbReference>
<dbReference type="Pfam" id="PF00326">
    <property type="entry name" value="Peptidase_S9"/>
    <property type="match status" value="1"/>
</dbReference>
<dbReference type="InterPro" id="IPR001375">
    <property type="entry name" value="Peptidase_S9_cat"/>
</dbReference>
<dbReference type="InterPro" id="IPR051543">
    <property type="entry name" value="Serine_Peptidase_S9A"/>
</dbReference>
<evidence type="ECO:0000256" key="2">
    <source>
        <dbReference type="ARBA" id="ARBA00022670"/>
    </source>
</evidence>
<dbReference type="PRINTS" id="PR00862">
    <property type="entry name" value="PROLIGOPTASE"/>
</dbReference>
<dbReference type="InterPro" id="IPR023302">
    <property type="entry name" value="Pept_S9A_N"/>
</dbReference>
<protein>
    <submittedName>
        <fullName evidence="7">Protease 2</fullName>
        <ecNumber evidence="7">3.4.21.83</ecNumber>
    </submittedName>
</protein>
<accession>A0A239VH98</accession>
<reference evidence="7 8" key="1">
    <citation type="submission" date="2017-06" db="EMBL/GenBank/DDBJ databases">
        <authorList>
            <consortium name="Pathogen Informatics"/>
        </authorList>
    </citation>
    <scope>NUCLEOTIDE SEQUENCE [LARGE SCALE GENOMIC DNA]</scope>
    <source>
        <strain evidence="7 8">NCTC13039</strain>
    </source>
</reference>
<gene>
    <name evidence="7" type="primary">ptrB</name>
    <name evidence="7" type="ORF">SAMEA4475696_01183</name>
</gene>
<dbReference type="InterPro" id="IPR002470">
    <property type="entry name" value="Peptidase_S9A"/>
</dbReference>
<evidence type="ECO:0000313" key="8">
    <source>
        <dbReference type="Proteomes" id="UP000242637"/>
    </source>
</evidence>
<dbReference type="GeneID" id="63459415"/>
<dbReference type="Gene3D" id="3.40.50.1820">
    <property type="entry name" value="alpha/beta hydrolase"/>
    <property type="match status" value="1"/>
</dbReference>
<sequence>MSALMPPCPVRGDRVRVVHGDAVADPYAWLADVEDARVIEHVEAENAYAESVMADLGPLRESIVSEIRSRTQETDMSVPVSYRGWWYFSRTVEGGQYGIACRVPDVDGERPEVGVETLPEEQVLLDGNVEAGDAEFFTVGSQVVSSSGELYAYLVDLTGDERFDLRIRRICDGQVVDDVVRGVGYGLVWSSDDRFVFYTRVDDAWRPCEVWRHEVGSSAENDVRVFVEEDERFWVGISDSSDERFLVISSGSKNTSETHLLELGDPCGDLRCVAPRIEGVEYDVEPAGDVMFVTHNANNADFEVAFAPVESSSREDWVRWLEPAKDERVVGVSAFARDVVVAVRSGGFTQLRVVRRLGVLDGAEAPAGQGSWLPGAWRSDPWQIPTDEVSHTIGLWSNPDYETSELLYSYETLVTPPSVVSLDFGSRQRVTLKTRPVLGGFDQADYVSRSVMAVAADGTQVPMSLVARADTPLDGTAPGVLYAYGAYEVSLDPWFSVPRLSLLDRGVVWAVAHVRGGGELGRSWYEQGRLCSKANTFSDVVACADALVEGGFVAPGRLALEGGSAGGLTVGAAVNLAPEKFAVVHAAVPFVDALNTILDPSLPLTVTEWEEWGNPLHDADVYSYMKAYTPYENVRPVRYPAVLATTSLNDTRVSFAEPAKWVARLREVTTNGQDRPILLVTEMVAGHGGRSGRYKAWEQYAREESFVLAQLGAIERVERV</sequence>
<dbReference type="SUPFAM" id="SSF53474">
    <property type="entry name" value="alpha/beta-Hydrolases"/>
    <property type="match status" value="1"/>
</dbReference>
<dbReference type="Proteomes" id="UP000242637">
    <property type="component" value="Chromosome 1"/>
</dbReference>
<dbReference type="Pfam" id="PF02897">
    <property type="entry name" value="Peptidase_S9_N"/>
    <property type="match status" value="1"/>
</dbReference>
<evidence type="ECO:0000259" key="6">
    <source>
        <dbReference type="Pfam" id="PF02897"/>
    </source>
</evidence>
<dbReference type="SUPFAM" id="SSF50993">
    <property type="entry name" value="Peptidase/esterase 'gauge' domain"/>
    <property type="match status" value="1"/>
</dbReference>
<dbReference type="KEGG" id="dco:SAMEA4475696_1183"/>
<organism evidence="7 8">
    <name type="scientific">Dermatophilus congolensis</name>
    <dbReference type="NCBI Taxonomy" id="1863"/>
    <lineage>
        <taxon>Bacteria</taxon>
        <taxon>Bacillati</taxon>
        <taxon>Actinomycetota</taxon>
        <taxon>Actinomycetes</taxon>
        <taxon>Micrococcales</taxon>
        <taxon>Dermatophilaceae</taxon>
        <taxon>Dermatophilus</taxon>
    </lineage>
</organism>
<dbReference type="PANTHER" id="PTHR11757">
    <property type="entry name" value="PROTEASE FAMILY S9A OLIGOPEPTIDASE"/>
    <property type="match status" value="1"/>
</dbReference>
<dbReference type="RefSeq" id="WP_051277423.1">
    <property type="nucleotide sequence ID" value="NZ_JAAFNI010000001.1"/>
</dbReference>
<evidence type="ECO:0000259" key="5">
    <source>
        <dbReference type="Pfam" id="PF00326"/>
    </source>
</evidence>
<dbReference type="Gene3D" id="2.130.10.120">
    <property type="entry name" value="Prolyl oligopeptidase, N-terminal domain"/>
    <property type="match status" value="1"/>
</dbReference>
<dbReference type="OrthoDB" id="9801421at2"/>
<dbReference type="EC" id="3.4.21.83" evidence="7"/>
<keyword evidence="8" id="KW-1185">Reference proteome</keyword>
<dbReference type="GO" id="GO:0004252">
    <property type="term" value="F:serine-type endopeptidase activity"/>
    <property type="evidence" value="ECO:0007669"/>
    <property type="project" value="UniProtKB-EC"/>
</dbReference>
<keyword evidence="2 7" id="KW-0645">Protease</keyword>
<feature type="domain" description="Peptidase S9 prolyl oligopeptidase catalytic" evidence="5">
    <location>
        <begin position="494"/>
        <end position="712"/>
    </location>
</feature>
<dbReference type="STRING" id="1121387.GCA_000429885_00906"/>
<proteinExistence type="inferred from homology"/>
<dbReference type="EMBL" id="LT906453">
    <property type="protein sequence ID" value="SNV21276.1"/>
    <property type="molecule type" value="Genomic_DNA"/>
</dbReference>
<feature type="domain" description="Peptidase S9A N-terminal" evidence="6">
    <location>
        <begin position="12"/>
        <end position="434"/>
    </location>
</feature>
<evidence type="ECO:0000313" key="7">
    <source>
        <dbReference type="EMBL" id="SNV21276.1"/>
    </source>
</evidence>
<evidence type="ECO:0000256" key="3">
    <source>
        <dbReference type="ARBA" id="ARBA00022801"/>
    </source>
</evidence>
<dbReference type="InterPro" id="IPR029058">
    <property type="entry name" value="AB_hydrolase_fold"/>
</dbReference>
<keyword evidence="3 7" id="KW-0378">Hydrolase</keyword>
<dbReference type="GO" id="GO:0006508">
    <property type="term" value="P:proteolysis"/>
    <property type="evidence" value="ECO:0007669"/>
    <property type="project" value="UniProtKB-KW"/>
</dbReference>